<evidence type="ECO:0000256" key="1">
    <source>
        <dbReference type="SAM" id="MobiDB-lite"/>
    </source>
</evidence>
<proteinExistence type="evidence at transcript level"/>
<dbReference type="EMBL" id="KF033573">
    <property type="protein sequence ID" value="AGV54560.1"/>
    <property type="molecule type" value="mRNA"/>
</dbReference>
<evidence type="ECO:0000313" key="2">
    <source>
        <dbReference type="EMBL" id="AGV54560.1"/>
    </source>
</evidence>
<reference evidence="2" key="1">
    <citation type="submission" date="2013-04" db="EMBL/GenBank/DDBJ databases">
        <title>Phaseolus vulgaris (BAT93) Pods Tissue cDNA Library Construction and Random Isolation of cDNA Clones for Gene Discovery.</title>
        <authorList>
            <person name="Amelia K."/>
            <person name="Bhore S.J."/>
            <person name="Shah F.H."/>
        </authorList>
    </citation>
    <scope>NUCLEOTIDE SEQUENCE</scope>
    <source>
        <tissue evidence="2">Pod</tissue>
    </source>
</reference>
<name>T2DNR3_PHAVU</name>
<dbReference type="AlphaFoldDB" id="T2DNR3"/>
<feature type="region of interest" description="Disordered" evidence="1">
    <location>
        <begin position="197"/>
        <end position="217"/>
    </location>
</feature>
<organism evidence="2">
    <name type="scientific">Phaseolus vulgaris</name>
    <name type="common">Kidney bean</name>
    <name type="synonym">French bean</name>
    <dbReference type="NCBI Taxonomy" id="3885"/>
    <lineage>
        <taxon>Eukaryota</taxon>
        <taxon>Viridiplantae</taxon>
        <taxon>Streptophyta</taxon>
        <taxon>Embryophyta</taxon>
        <taxon>Tracheophyta</taxon>
        <taxon>Spermatophyta</taxon>
        <taxon>Magnoliopsida</taxon>
        <taxon>eudicotyledons</taxon>
        <taxon>Gunneridae</taxon>
        <taxon>Pentapetalae</taxon>
        <taxon>rosids</taxon>
        <taxon>fabids</taxon>
        <taxon>Fabales</taxon>
        <taxon>Fabaceae</taxon>
        <taxon>Papilionoideae</taxon>
        <taxon>50 kb inversion clade</taxon>
        <taxon>NPAAA clade</taxon>
        <taxon>indigoferoid/millettioid clade</taxon>
        <taxon>Phaseoleae</taxon>
        <taxon>Phaseolus</taxon>
    </lineage>
</organism>
<accession>T2DNR3</accession>
<sequence length="257" mass="28499">MLSMSHHLNSGSFTSMYDTDVSQGMHVEPVLPPAVARVPCGPRSPLYYRTNYTFRMKHGFSKSQTPIREKGGFGSPRIMNPHAPEFVPRSASQIEANDSNSNASDEHNSLSEVGMAEKNKNLAEIKASSTKNSISEAEKSEIARQILLSFLVKSVKENIDSVDESNDSERKLRKLGNCDDEIAKDSAVINIMYGNEEKNKTVPHSSDSDEQETLGVSEKKNGDEGFIVVSKRRKNRQKITNGVTELYNQQSICASVR</sequence>
<protein>
    <submittedName>
        <fullName evidence="2">Tetratricopeptide helical domain-containing protein</fullName>
    </submittedName>
</protein>